<protein>
    <submittedName>
        <fullName evidence="1">Uncharacterized protein</fullName>
    </submittedName>
</protein>
<sequence>MIRSAVALRALTIRSDHAVGAYPSLSFKGTHLPLLSSLTLESFVLEPMKPDSDVVLFILAHKATLAHIELRECSISGGTASVFPRPWHAVFALFEAGLGCLRTFVLNEPTKTRKYQQFSYTVLDPGWGYMPFYGEVTGAEGDRAALDSLLAVVEAR</sequence>
<gene>
    <name evidence="1" type="ORF">B0H17DRAFT_1110502</name>
</gene>
<dbReference type="Proteomes" id="UP001221757">
    <property type="component" value="Unassembled WGS sequence"/>
</dbReference>
<accession>A0AAD7BP02</accession>
<evidence type="ECO:0000313" key="1">
    <source>
        <dbReference type="EMBL" id="KAJ7626761.1"/>
    </source>
</evidence>
<reference evidence="1" key="1">
    <citation type="submission" date="2023-03" db="EMBL/GenBank/DDBJ databases">
        <title>Massive genome expansion in bonnet fungi (Mycena s.s.) driven by repeated elements and novel gene families across ecological guilds.</title>
        <authorList>
            <consortium name="Lawrence Berkeley National Laboratory"/>
            <person name="Harder C.B."/>
            <person name="Miyauchi S."/>
            <person name="Viragh M."/>
            <person name="Kuo A."/>
            <person name="Thoen E."/>
            <person name="Andreopoulos B."/>
            <person name="Lu D."/>
            <person name="Skrede I."/>
            <person name="Drula E."/>
            <person name="Henrissat B."/>
            <person name="Morin E."/>
            <person name="Kohler A."/>
            <person name="Barry K."/>
            <person name="LaButti K."/>
            <person name="Morin E."/>
            <person name="Salamov A."/>
            <person name="Lipzen A."/>
            <person name="Mereny Z."/>
            <person name="Hegedus B."/>
            <person name="Baldrian P."/>
            <person name="Stursova M."/>
            <person name="Weitz H."/>
            <person name="Taylor A."/>
            <person name="Grigoriev I.V."/>
            <person name="Nagy L.G."/>
            <person name="Martin F."/>
            <person name="Kauserud H."/>
        </authorList>
    </citation>
    <scope>NUCLEOTIDE SEQUENCE</scope>
    <source>
        <strain evidence="1">CBHHK067</strain>
    </source>
</reference>
<dbReference type="AlphaFoldDB" id="A0AAD7BP02"/>
<evidence type="ECO:0000313" key="2">
    <source>
        <dbReference type="Proteomes" id="UP001221757"/>
    </source>
</evidence>
<proteinExistence type="predicted"/>
<dbReference type="EMBL" id="JARKIE010000571">
    <property type="protein sequence ID" value="KAJ7626761.1"/>
    <property type="molecule type" value="Genomic_DNA"/>
</dbReference>
<keyword evidence="2" id="KW-1185">Reference proteome</keyword>
<name>A0AAD7BP02_MYCRO</name>
<organism evidence="1 2">
    <name type="scientific">Mycena rosella</name>
    <name type="common">Pink bonnet</name>
    <name type="synonym">Agaricus rosellus</name>
    <dbReference type="NCBI Taxonomy" id="1033263"/>
    <lineage>
        <taxon>Eukaryota</taxon>
        <taxon>Fungi</taxon>
        <taxon>Dikarya</taxon>
        <taxon>Basidiomycota</taxon>
        <taxon>Agaricomycotina</taxon>
        <taxon>Agaricomycetes</taxon>
        <taxon>Agaricomycetidae</taxon>
        <taxon>Agaricales</taxon>
        <taxon>Marasmiineae</taxon>
        <taxon>Mycenaceae</taxon>
        <taxon>Mycena</taxon>
    </lineage>
</organism>
<comment type="caution">
    <text evidence="1">The sequence shown here is derived from an EMBL/GenBank/DDBJ whole genome shotgun (WGS) entry which is preliminary data.</text>
</comment>